<protein>
    <recommendedName>
        <fullName evidence="1">CHK kinase-like domain-containing protein</fullName>
    </recommendedName>
</protein>
<keyword evidence="3" id="KW-1185">Reference proteome</keyword>
<proteinExistence type="predicted"/>
<evidence type="ECO:0000313" key="3">
    <source>
        <dbReference type="Proteomes" id="UP001381693"/>
    </source>
</evidence>
<dbReference type="InterPro" id="IPR004119">
    <property type="entry name" value="EcKL"/>
</dbReference>
<dbReference type="InterPro" id="IPR015897">
    <property type="entry name" value="CHK_kinase-like"/>
</dbReference>
<accession>A0AAN8WUT9</accession>
<reference evidence="2 3" key="1">
    <citation type="submission" date="2023-11" db="EMBL/GenBank/DDBJ databases">
        <title>Halocaridina rubra genome assembly.</title>
        <authorList>
            <person name="Smith C."/>
        </authorList>
    </citation>
    <scope>NUCLEOTIDE SEQUENCE [LARGE SCALE GENOMIC DNA]</scope>
    <source>
        <strain evidence="2">EP-1</strain>
        <tissue evidence="2">Whole</tissue>
    </source>
</reference>
<sequence>TEVLHARHSTQKHSSKALSSDLVFSNQVEEALRFDKGDDALMTSWTTEDFTSKGDNYVSIITRVVVHYNRGEDKKEVTYVVKIKQMKQSGCASDFDNMVFNKEGKFYSKLLPMLNSELLSIKQEPLKMPRCLHPNWCEEQNHIFLEDLKPFKYILYDRRKSLDVQHTKLVLTELGRFHASSYLLHSKNPKWKVHQDFNFLKWEWFTYSEKTKKAIEVLVEGGLKTAAKLAKVAGYESVSKWYEEIAPDGVKILEEQIMRGSSHFNAISHGDCWISNMLFRYDDKENPIDMKILDLQFVRHSNLTLDLSYFFFTSLSRKERIEHISDLLSAYYGSFKLIADAASIVMPFTLKELDDEYCKASIFGLIMSTLLVPNILCDPEEVQDFDGGSDGQAVAYVERKRNRTLQMFQTNIVFKQRFTELFDDILDLVAFK</sequence>
<dbReference type="SUPFAM" id="SSF56112">
    <property type="entry name" value="Protein kinase-like (PK-like)"/>
    <property type="match status" value="1"/>
</dbReference>
<dbReference type="InterPro" id="IPR011009">
    <property type="entry name" value="Kinase-like_dom_sf"/>
</dbReference>
<feature type="non-terminal residue" evidence="2">
    <location>
        <position position="1"/>
    </location>
</feature>
<gene>
    <name evidence="2" type="ORF">SK128_005565</name>
</gene>
<dbReference type="Proteomes" id="UP001381693">
    <property type="component" value="Unassembled WGS sequence"/>
</dbReference>
<dbReference type="SMART" id="SM00587">
    <property type="entry name" value="CHK"/>
    <property type="match status" value="1"/>
</dbReference>
<name>A0AAN8WUT9_HALRR</name>
<comment type="caution">
    <text evidence="2">The sequence shown here is derived from an EMBL/GenBank/DDBJ whole genome shotgun (WGS) entry which is preliminary data.</text>
</comment>
<feature type="domain" description="CHK kinase-like" evidence="1">
    <location>
        <begin position="143"/>
        <end position="341"/>
    </location>
</feature>
<organism evidence="2 3">
    <name type="scientific">Halocaridina rubra</name>
    <name type="common">Hawaiian red shrimp</name>
    <dbReference type="NCBI Taxonomy" id="373956"/>
    <lineage>
        <taxon>Eukaryota</taxon>
        <taxon>Metazoa</taxon>
        <taxon>Ecdysozoa</taxon>
        <taxon>Arthropoda</taxon>
        <taxon>Crustacea</taxon>
        <taxon>Multicrustacea</taxon>
        <taxon>Malacostraca</taxon>
        <taxon>Eumalacostraca</taxon>
        <taxon>Eucarida</taxon>
        <taxon>Decapoda</taxon>
        <taxon>Pleocyemata</taxon>
        <taxon>Caridea</taxon>
        <taxon>Atyoidea</taxon>
        <taxon>Atyidae</taxon>
        <taxon>Halocaridina</taxon>
    </lineage>
</organism>
<evidence type="ECO:0000313" key="2">
    <source>
        <dbReference type="EMBL" id="KAK7069163.1"/>
    </source>
</evidence>
<dbReference type="EMBL" id="JAXCGZ010017009">
    <property type="protein sequence ID" value="KAK7069163.1"/>
    <property type="molecule type" value="Genomic_DNA"/>
</dbReference>
<evidence type="ECO:0000259" key="1">
    <source>
        <dbReference type="SMART" id="SM00587"/>
    </source>
</evidence>
<dbReference type="Pfam" id="PF02958">
    <property type="entry name" value="EcKL"/>
    <property type="match status" value="1"/>
</dbReference>
<dbReference type="PANTHER" id="PTHR11012:SF30">
    <property type="entry name" value="PROTEIN KINASE-LIKE DOMAIN-CONTAINING"/>
    <property type="match status" value="1"/>
</dbReference>
<dbReference type="Gene3D" id="3.90.1200.10">
    <property type="match status" value="1"/>
</dbReference>
<dbReference type="PANTHER" id="PTHR11012">
    <property type="entry name" value="PROTEIN KINASE-LIKE DOMAIN-CONTAINING"/>
    <property type="match status" value="1"/>
</dbReference>
<dbReference type="AlphaFoldDB" id="A0AAN8WUT9"/>